<keyword evidence="1" id="KW-0812">Transmembrane</keyword>
<comment type="caution">
    <text evidence="2">The sequence shown here is derived from an EMBL/GenBank/DDBJ whole genome shotgun (WGS) entry which is preliminary data.</text>
</comment>
<feature type="non-terminal residue" evidence="2">
    <location>
        <position position="66"/>
    </location>
</feature>
<organism evidence="2 3">
    <name type="scientific">Streptomyces gibsoniae</name>
    <dbReference type="NCBI Taxonomy" id="3075529"/>
    <lineage>
        <taxon>Bacteria</taxon>
        <taxon>Bacillati</taxon>
        <taxon>Actinomycetota</taxon>
        <taxon>Actinomycetes</taxon>
        <taxon>Kitasatosporales</taxon>
        <taxon>Streptomycetaceae</taxon>
        <taxon>Streptomyces</taxon>
    </lineage>
</organism>
<keyword evidence="1" id="KW-0472">Membrane</keyword>
<reference evidence="3" key="1">
    <citation type="submission" date="2023-07" db="EMBL/GenBank/DDBJ databases">
        <title>30 novel species of actinomycetes from the DSMZ collection.</title>
        <authorList>
            <person name="Nouioui I."/>
        </authorList>
    </citation>
    <scope>NUCLEOTIDE SEQUENCE [LARGE SCALE GENOMIC DNA]</scope>
    <source>
        <strain evidence="3">DSM 41699</strain>
    </source>
</reference>
<accession>A0ABU2TPG9</accession>
<proteinExistence type="predicted"/>
<name>A0ABU2TPG9_9ACTN</name>
<sequence>MTSLRRRNAPSHGSGRTRRITPRAHWLLLSALAVTLSAALLLQGYTHHMFGITSDDVAGARGRDDM</sequence>
<evidence type="ECO:0000256" key="1">
    <source>
        <dbReference type="SAM" id="Phobius"/>
    </source>
</evidence>
<gene>
    <name evidence="2" type="ORF">RM764_07445</name>
</gene>
<keyword evidence="3" id="KW-1185">Reference proteome</keyword>
<feature type="transmembrane region" description="Helical" evidence="1">
    <location>
        <begin position="26"/>
        <end position="45"/>
    </location>
</feature>
<dbReference type="RefSeq" id="WP_311693192.1">
    <property type="nucleotide sequence ID" value="NZ_JAVREY010000006.1"/>
</dbReference>
<evidence type="ECO:0000313" key="3">
    <source>
        <dbReference type="Proteomes" id="UP001183809"/>
    </source>
</evidence>
<protein>
    <submittedName>
        <fullName evidence="2">Uncharacterized protein</fullName>
    </submittedName>
</protein>
<evidence type="ECO:0000313" key="2">
    <source>
        <dbReference type="EMBL" id="MDT0462845.1"/>
    </source>
</evidence>
<dbReference type="EMBL" id="JAVREY010000006">
    <property type="protein sequence ID" value="MDT0462845.1"/>
    <property type="molecule type" value="Genomic_DNA"/>
</dbReference>
<dbReference type="Proteomes" id="UP001183809">
    <property type="component" value="Unassembled WGS sequence"/>
</dbReference>
<keyword evidence="1" id="KW-1133">Transmembrane helix</keyword>